<feature type="transmembrane region" description="Helical" evidence="8">
    <location>
        <begin position="70"/>
        <end position="88"/>
    </location>
</feature>
<dbReference type="RefSeq" id="WP_160484326.1">
    <property type="nucleotide sequence ID" value="NZ_WUBR01000001.1"/>
</dbReference>
<dbReference type="GO" id="GO:0043190">
    <property type="term" value="C:ATP-binding cassette (ABC) transporter complex"/>
    <property type="evidence" value="ECO:0007669"/>
    <property type="project" value="InterPro"/>
</dbReference>
<keyword evidence="7 8" id="KW-0472">Membrane</keyword>
<organism evidence="10 11">
    <name type="scientific">Aurantiacibacter rhizosphaerae</name>
    <dbReference type="NCBI Taxonomy" id="2691582"/>
    <lineage>
        <taxon>Bacteria</taxon>
        <taxon>Pseudomonadati</taxon>
        <taxon>Pseudomonadota</taxon>
        <taxon>Alphaproteobacteria</taxon>
        <taxon>Sphingomonadales</taxon>
        <taxon>Erythrobacteraceae</taxon>
        <taxon>Aurantiacibacter</taxon>
    </lineage>
</organism>
<feature type="transmembrane region" description="Helical" evidence="8">
    <location>
        <begin position="149"/>
        <end position="169"/>
    </location>
</feature>
<evidence type="ECO:0000256" key="1">
    <source>
        <dbReference type="ARBA" id="ARBA00004429"/>
    </source>
</evidence>
<feature type="domain" description="ABC-2 type transporter transmembrane" evidence="9">
    <location>
        <begin position="20"/>
        <end position="227"/>
    </location>
</feature>
<dbReference type="EMBL" id="WUBR01000001">
    <property type="protein sequence ID" value="MWV26653.1"/>
    <property type="molecule type" value="Genomic_DNA"/>
</dbReference>
<evidence type="ECO:0000256" key="3">
    <source>
        <dbReference type="ARBA" id="ARBA00022448"/>
    </source>
</evidence>
<evidence type="ECO:0000256" key="8">
    <source>
        <dbReference type="SAM" id="Phobius"/>
    </source>
</evidence>
<dbReference type="GO" id="GO:0015920">
    <property type="term" value="P:lipopolysaccharide transport"/>
    <property type="evidence" value="ECO:0007669"/>
    <property type="project" value="TreeGrafter"/>
</dbReference>
<comment type="subcellular location">
    <subcellularLocation>
        <location evidence="1">Cell inner membrane</location>
        <topology evidence="1">Multi-pass membrane protein</topology>
    </subcellularLocation>
</comment>
<dbReference type="PANTHER" id="PTHR30413:SF8">
    <property type="entry name" value="TRANSPORT PERMEASE PROTEIN"/>
    <property type="match status" value="1"/>
</dbReference>
<keyword evidence="3" id="KW-0813">Transport</keyword>
<keyword evidence="11" id="KW-1185">Reference proteome</keyword>
<keyword evidence="4" id="KW-1003">Cell membrane</keyword>
<evidence type="ECO:0000256" key="4">
    <source>
        <dbReference type="ARBA" id="ARBA00022475"/>
    </source>
</evidence>
<protein>
    <submittedName>
        <fullName evidence="10">ABC transporter permease</fullName>
    </submittedName>
</protein>
<name>A0A844XA22_9SPHN</name>
<dbReference type="InterPro" id="IPR000412">
    <property type="entry name" value="ABC_2_transport"/>
</dbReference>
<dbReference type="GO" id="GO:0140359">
    <property type="term" value="F:ABC-type transporter activity"/>
    <property type="evidence" value="ECO:0007669"/>
    <property type="project" value="InterPro"/>
</dbReference>
<evidence type="ECO:0000313" key="10">
    <source>
        <dbReference type="EMBL" id="MWV26653.1"/>
    </source>
</evidence>
<keyword evidence="5 8" id="KW-0812">Transmembrane</keyword>
<evidence type="ECO:0000256" key="7">
    <source>
        <dbReference type="ARBA" id="ARBA00023136"/>
    </source>
</evidence>
<keyword evidence="6 8" id="KW-1133">Transmembrane helix</keyword>
<evidence type="ECO:0000256" key="6">
    <source>
        <dbReference type="ARBA" id="ARBA00022989"/>
    </source>
</evidence>
<gene>
    <name evidence="10" type="ORF">GRF63_01930</name>
</gene>
<reference evidence="10 11" key="1">
    <citation type="submission" date="2019-12" db="EMBL/GenBank/DDBJ databases">
        <authorList>
            <person name="Lee S.D."/>
        </authorList>
    </citation>
    <scope>NUCLEOTIDE SEQUENCE [LARGE SCALE GENOMIC DNA]</scope>
    <source>
        <strain evidence="10 11">GH3-10</strain>
    </source>
</reference>
<feature type="transmembrane region" description="Helical" evidence="8">
    <location>
        <begin position="234"/>
        <end position="254"/>
    </location>
</feature>
<reference evidence="10 11" key="2">
    <citation type="submission" date="2020-02" db="EMBL/GenBank/DDBJ databases">
        <title>Erythrobacter dongmakensis sp. nov., isolated from a tidal mudflat.</title>
        <authorList>
            <person name="Kim I.S."/>
        </authorList>
    </citation>
    <scope>NUCLEOTIDE SEQUENCE [LARGE SCALE GENOMIC DNA]</scope>
    <source>
        <strain evidence="10 11">GH3-10</strain>
    </source>
</reference>
<evidence type="ECO:0000259" key="9">
    <source>
        <dbReference type="Pfam" id="PF01061"/>
    </source>
</evidence>
<comment type="caution">
    <text evidence="10">The sequence shown here is derived from an EMBL/GenBank/DDBJ whole genome shotgun (WGS) entry which is preliminary data.</text>
</comment>
<proteinExistence type="inferred from homology"/>
<accession>A0A844XA22</accession>
<sequence>MSPAQNAGPLDAVSIWLRKTKAIIQREIGSRYTGDAIGYLWAYIVPLAWIAVIYVLFIALDRRVPIDTDLGSFICSGVVPYLCARYAVNAILRARTAYRHILSFSTVSHNLVAGAVFLLELGNSILVFLTLLLLNYALFGFFEMHDPLLALWGFSLAVGVGGAFGYLMMSLSTIWPALSRATPIFLRPFFYISGVFYTANELTPRVVELLSWNPLFHGIEVLRSGLFEGYTSPLATNAMPLTFIAICVAIGFMVQRRRFSGEGADEDASWAI</sequence>
<evidence type="ECO:0000256" key="5">
    <source>
        <dbReference type="ARBA" id="ARBA00022692"/>
    </source>
</evidence>
<dbReference type="PANTHER" id="PTHR30413">
    <property type="entry name" value="INNER MEMBRANE TRANSPORT PERMEASE"/>
    <property type="match status" value="1"/>
</dbReference>
<evidence type="ECO:0000313" key="11">
    <source>
        <dbReference type="Proteomes" id="UP000461409"/>
    </source>
</evidence>
<comment type="similarity">
    <text evidence="2">Belongs to the ABC-2 integral membrane protein family.</text>
</comment>
<dbReference type="InterPro" id="IPR013525">
    <property type="entry name" value="ABC2_TM"/>
</dbReference>
<dbReference type="Proteomes" id="UP000461409">
    <property type="component" value="Unassembled WGS sequence"/>
</dbReference>
<dbReference type="Pfam" id="PF01061">
    <property type="entry name" value="ABC2_membrane"/>
    <property type="match status" value="1"/>
</dbReference>
<dbReference type="PRINTS" id="PR00164">
    <property type="entry name" value="ABC2TRNSPORT"/>
</dbReference>
<dbReference type="AlphaFoldDB" id="A0A844XA22"/>
<evidence type="ECO:0000256" key="2">
    <source>
        <dbReference type="ARBA" id="ARBA00007783"/>
    </source>
</evidence>
<feature type="transmembrane region" description="Helical" evidence="8">
    <location>
        <begin position="36"/>
        <end position="58"/>
    </location>
</feature>